<sequence length="105" mass="12265">RKEFYCYSETTADGYEIWIATNDMDSPCISEDVYYYDNDLSDAIVEAIVNGEDMYVDDLDAHYFMDAVEEAYGQMVNNIKEEIENELIEQGYEYENKNEATTEMV</sequence>
<feature type="non-terminal residue" evidence="1">
    <location>
        <position position="1"/>
    </location>
</feature>
<organism evidence="1">
    <name type="scientific">marine sediment metagenome</name>
    <dbReference type="NCBI Taxonomy" id="412755"/>
    <lineage>
        <taxon>unclassified sequences</taxon>
        <taxon>metagenomes</taxon>
        <taxon>ecological metagenomes</taxon>
    </lineage>
</organism>
<dbReference type="AlphaFoldDB" id="X0TRY0"/>
<name>X0TRY0_9ZZZZ</name>
<gene>
    <name evidence="1" type="ORF">S01H1_30264</name>
</gene>
<accession>X0TRY0</accession>
<dbReference type="EMBL" id="BARS01018608">
    <property type="protein sequence ID" value="GAF96348.1"/>
    <property type="molecule type" value="Genomic_DNA"/>
</dbReference>
<reference evidence="1" key="1">
    <citation type="journal article" date="2014" name="Front. Microbiol.">
        <title>High frequency of phylogenetically diverse reductive dehalogenase-homologous genes in deep subseafloor sedimentary metagenomes.</title>
        <authorList>
            <person name="Kawai M."/>
            <person name="Futagami T."/>
            <person name="Toyoda A."/>
            <person name="Takaki Y."/>
            <person name="Nishi S."/>
            <person name="Hori S."/>
            <person name="Arai W."/>
            <person name="Tsubouchi T."/>
            <person name="Morono Y."/>
            <person name="Uchiyama I."/>
            <person name="Ito T."/>
            <person name="Fujiyama A."/>
            <person name="Inagaki F."/>
            <person name="Takami H."/>
        </authorList>
    </citation>
    <scope>NUCLEOTIDE SEQUENCE</scope>
    <source>
        <strain evidence="1">Expedition CK06-06</strain>
    </source>
</reference>
<comment type="caution">
    <text evidence="1">The sequence shown here is derived from an EMBL/GenBank/DDBJ whole genome shotgun (WGS) entry which is preliminary data.</text>
</comment>
<evidence type="ECO:0000313" key="1">
    <source>
        <dbReference type="EMBL" id="GAF96348.1"/>
    </source>
</evidence>
<proteinExistence type="predicted"/>
<protein>
    <submittedName>
        <fullName evidence="1">Uncharacterized protein</fullName>
    </submittedName>
</protein>